<gene>
    <name evidence="4" type="ORF">K444DRAFT_606357</name>
</gene>
<dbReference type="InParanoid" id="A0A2J6TWL6"/>
<dbReference type="InterPro" id="IPR016135">
    <property type="entry name" value="UBQ-conjugating_enzyme/RWD"/>
</dbReference>
<name>A0A2J6TWL6_9HELO</name>
<feature type="compositionally biased region" description="Polar residues" evidence="2">
    <location>
        <begin position="288"/>
        <end position="304"/>
    </location>
</feature>
<keyword evidence="1" id="KW-0175">Coiled coil</keyword>
<dbReference type="AlphaFoldDB" id="A0A2J6TWL6"/>
<feature type="coiled-coil region" evidence="1">
    <location>
        <begin position="179"/>
        <end position="206"/>
    </location>
</feature>
<organism evidence="4 5">
    <name type="scientific">Hyaloscypha bicolor E</name>
    <dbReference type="NCBI Taxonomy" id="1095630"/>
    <lineage>
        <taxon>Eukaryota</taxon>
        <taxon>Fungi</taxon>
        <taxon>Dikarya</taxon>
        <taxon>Ascomycota</taxon>
        <taxon>Pezizomycotina</taxon>
        <taxon>Leotiomycetes</taxon>
        <taxon>Helotiales</taxon>
        <taxon>Hyaloscyphaceae</taxon>
        <taxon>Hyaloscypha</taxon>
        <taxon>Hyaloscypha bicolor</taxon>
    </lineage>
</organism>
<dbReference type="Pfam" id="PF14479">
    <property type="entry name" value="HeLo"/>
    <property type="match status" value="1"/>
</dbReference>
<accession>A0A2J6TWL6</accession>
<proteinExistence type="predicted"/>
<evidence type="ECO:0000256" key="2">
    <source>
        <dbReference type="SAM" id="MobiDB-lite"/>
    </source>
</evidence>
<feature type="region of interest" description="Disordered" evidence="2">
    <location>
        <begin position="273"/>
        <end position="313"/>
    </location>
</feature>
<dbReference type="EMBL" id="KZ613740">
    <property type="protein sequence ID" value="PMD67410.1"/>
    <property type="molecule type" value="Genomic_DNA"/>
</dbReference>
<dbReference type="PROSITE" id="PS50127">
    <property type="entry name" value="UBC_2"/>
    <property type="match status" value="1"/>
</dbReference>
<keyword evidence="5" id="KW-1185">Reference proteome</keyword>
<protein>
    <recommendedName>
        <fullName evidence="3">UBC core domain-containing protein</fullName>
    </recommendedName>
</protein>
<dbReference type="STRING" id="1095630.A0A2J6TWL6"/>
<dbReference type="RefSeq" id="XP_024744314.1">
    <property type="nucleotide sequence ID" value="XM_024878972.1"/>
</dbReference>
<evidence type="ECO:0000259" key="3">
    <source>
        <dbReference type="PROSITE" id="PS50127"/>
    </source>
</evidence>
<dbReference type="Pfam" id="PF00179">
    <property type="entry name" value="UQ_con"/>
    <property type="match status" value="1"/>
</dbReference>
<feature type="domain" description="UBC core" evidence="3">
    <location>
        <begin position="442"/>
        <end position="613"/>
    </location>
</feature>
<dbReference type="Gene3D" id="3.10.110.10">
    <property type="entry name" value="Ubiquitin Conjugating Enzyme"/>
    <property type="match status" value="1"/>
</dbReference>
<dbReference type="PANTHER" id="PTHR24068">
    <property type="entry name" value="UBIQUITIN-CONJUGATING ENZYME E2"/>
    <property type="match status" value="1"/>
</dbReference>
<sequence length="1095" mass="122305">MSGAAEGLAGLALSAISVAALFTTCIECFDIVVAGKNFSEDYEQLCALFSLQRARFGLWGESVGLVPNPHGHRLRYDKSLDRPDIRPGVERILNNIKSLLEEAGNVDERYGLTSNIPQGSEVSTSRGLDIFKGSFERFKSRIRKHQKETSAWKVTRWAIHDAEKFEGMLNRLKEFVDGLESITKSLGLLREQHERLRQEIESISDTQSLRLLRDASSRHGSSQRDVSDAASQRLITVAESFIDTQTLDFSSHFPASTDSFVTARSLPSGISESVRNEGQHIPGAWPGSITSSSKTRQQRASASHNRSKGPYKPRASCEQCLEEHYKCVPAAEGRCCSRCVHTQKDCSLALVPIEAKSKAALEPSIYDSVPGTSTKPLFTQALPQHQRLLSDLLSKAKPRKPLSFAAGDAHYGERLASIKNEDEKYWLDHSGKIVGQAHSGSSAAKRMFFELRNIRASKVPFVSAVPLDDSLAEVLASIEGPPETPYEGGVFFITVKLSETNPFSPPLMRFHTKIYHPNISPQGHICADYKEKWNTVLSAGSSKTPVSDSRALWYPPKSGDTRWSLGALLTAMCGLLASPDVDDPLVPEIAQKYIEDYNGYCENARLYTQRFATGPRPEYQDLIFSEDIPPGDIEMNWVHSNNPHSESTIDAVSLSKSLPPSPPDLSEGWASTNRFEATSFYLKADLYMYIDGPNLGSSWQLSRRDRSETALEGQSKSIDSSATPLLGDLILSTRYHLQPWITRLEGNTRPPCKITDLKICHSLLEAADAYLSRSNSHCLNPEDHLAASAFYKEAQHLCGDFLASCLATGKTKVQVFLGRIASISYQISIISTVNGYQIWDITKDLDQIKDLNSFLIVEFPDARLWGWDGTTIALDEPDPQVFALLFEHGLERVFRSHAVQLLKRREFLSFVKPDLKPRYGPRPAPLMVAPKAFRHAMPSISTLIQSFIHPSLMNGIGVSVAELSNYWYEYSARLLLENRDDGGVGMRWVLKWHDGQRFSDFRNLTSIVREYYPIYSTKNNSLRLTYCRLGSRDRTISCELTMDFQSWKETELCFGALEALCQIDKLLRENADTRLLEDGPKLSDPDPAIPNTSHI</sequence>
<dbReference type="SUPFAM" id="SSF54495">
    <property type="entry name" value="UBC-like"/>
    <property type="match status" value="1"/>
</dbReference>
<dbReference type="InterPro" id="IPR000608">
    <property type="entry name" value="UBC"/>
</dbReference>
<dbReference type="OrthoDB" id="20872at2759"/>
<evidence type="ECO:0000313" key="4">
    <source>
        <dbReference type="EMBL" id="PMD67410.1"/>
    </source>
</evidence>
<dbReference type="Gene3D" id="1.20.120.1020">
    <property type="entry name" value="Prion-inhibition and propagation, HeLo domain"/>
    <property type="match status" value="1"/>
</dbReference>
<dbReference type="InterPro" id="IPR029498">
    <property type="entry name" value="HeLo_dom"/>
</dbReference>
<dbReference type="Proteomes" id="UP000235371">
    <property type="component" value="Unassembled WGS sequence"/>
</dbReference>
<dbReference type="SMART" id="SM00212">
    <property type="entry name" value="UBCc"/>
    <property type="match status" value="1"/>
</dbReference>
<evidence type="ECO:0000313" key="5">
    <source>
        <dbReference type="Proteomes" id="UP000235371"/>
    </source>
</evidence>
<evidence type="ECO:0000256" key="1">
    <source>
        <dbReference type="SAM" id="Coils"/>
    </source>
</evidence>
<reference evidence="4 5" key="1">
    <citation type="submission" date="2016-04" db="EMBL/GenBank/DDBJ databases">
        <title>A degradative enzymes factory behind the ericoid mycorrhizal symbiosis.</title>
        <authorList>
            <consortium name="DOE Joint Genome Institute"/>
            <person name="Martino E."/>
            <person name="Morin E."/>
            <person name="Grelet G."/>
            <person name="Kuo A."/>
            <person name="Kohler A."/>
            <person name="Daghino S."/>
            <person name="Barry K."/>
            <person name="Choi C."/>
            <person name="Cichocki N."/>
            <person name="Clum A."/>
            <person name="Copeland A."/>
            <person name="Hainaut M."/>
            <person name="Haridas S."/>
            <person name="Labutti K."/>
            <person name="Lindquist E."/>
            <person name="Lipzen A."/>
            <person name="Khouja H.-R."/>
            <person name="Murat C."/>
            <person name="Ohm R."/>
            <person name="Olson A."/>
            <person name="Spatafora J."/>
            <person name="Veneault-Fourrey C."/>
            <person name="Henrissat B."/>
            <person name="Grigoriev I."/>
            <person name="Martin F."/>
            <person name="Perotto S."/>
        </authorList>
    </citation>
    <scope>NUCLEOTIDE SEQUENCE [LARGE SCALE GENOMIC DNA]</scope>
    <source>
        <strain evidence="4 5">E</strain>
    </source>
</reference>
<dbReference type="InterPro" id="IPR038305">
    <property type="entry name" value="HeLo_sf"/>
</dbReference>
<dbReference type="GeneID" id="36587049"/>